<gene>
    <name evidence="2" type="ORF">AVEN_120461_1</name>
</gene>
<organism evidence="2 3">
    <name type="scientific">Araneus ventricosus</name>
    <name type="common">Orbweaver spider</name>
    <name type="synonym">Epeira ventricosa</name>
    <dbReference type="NCBI Taxonomy" id="182803"/>
    <lineage>
        <taxon>Eukaryota</taxon>
        <taxon>Metazoa</taxon>
        <taxon>Ecdysozoa</taxon>
        <taxon>Arthropoda</taxon>
        <taxon>Chelicerata</taxon>
        <taxon>Arachnida</taxon>
        <taxon>Araneae</taxon>
        <taxon>Araneomorphae</taxon>
        <taxon>Entelegynae</taxon>
        <taxon>Araneoidea</taxon>
        <taxon>Araneidae</taxon>
        <taxon>Araneus</taxon>
    </lineage>
</organism>
<evidence type="ECO:0000313" key="3">
    <source>
        <dbReference type="Proteomes" id="UP000499080"/>
    </source>
</evidence>
<evidence type="ECO:0000256" key="1">
    <source>
        <dbReference type="SAM" id="MobiDB-lite"/>
    </source>
</evidence>
<keyword evidence="3" id="KW-1185">Reference proteome</keyword>
<dbReference type="Proteomes" id="UP000499080">
    <property type="component" value="Unassembled WGS sequence"/>
</dbReference>
<proteinExistence type="predicted"/>
<name>A0A4Y2P2X8_ARAVE</name>
<dbReference type="OrthoDB" id="6463075at2759"/>
<protein>
    <submittedName>
        <fullName evidence="2">Uncharacterized protein</fullName>
    </submittedName>
</protein>
<reference evidence="2 3" key="1">
    <citation type="journal article" date="2019" name="Sci. Rep.">
        <title>Orb-weaving spider Araneus ventricosus genome elucidates the spidroin gene catalogue.</title>
        <authorList>
            <person name="Kono N."/>
            <person name="Nakamura H."/>
            <person name="Ohtoshi R."/>
            <person name="Moran D.A.P."/>
            <person name="Shinohara A."/>
            <person name="Yoshida Y."/>
            <person name="Fujiwara M."/>
            <person name="Mori M."/>
            <person name="Tomita M."/>
            <person name="Arakawa K."/>
        </authorList>
    </citation>
    <scope>NUCLEOTIDE SEQUENCE [LARGE SCALE GENOMIC DNA]</scope>
</reference>
<dbReference type="EMBL" id="BGPR01010212">
    <property type="protein sequence ID" value="GBN44890.1"/>
    <property type="molecule type" value="Genomic_DNA"/>
</dbReference>
<accession>A0A4Y2P2X8</accession>
<comment type="caution">
    <text evidence="2">The sequence shown here is derived from an EMBL/GenBank/DDBJ whole genome shotgun (WGS) entry which is preliminary data.</text>
</comment>
<evidence type="ECO:0000313" key="2">
    <source>
        <dbReference type="EMBL" id="GBN44890.1"/>
    </source>
</evidence>
<sequence>MSTANVFIMTLPTWNNGTRGIGPRQCWLTTVERSSEMLPTSITSDRPKEIGSPKQIKSNSIGRGGLVVRSRPPDRRVAGSKLYSTEDPPRMGPAASPVIPPAGAVRKLGEGVPFQVSSSSSDRSSKLRSPTLNIPRVAAKRAANLTQCVFKSSCSQTDMHSFKNMFFGLREV</sequence>
<feature type="region of interest" description="Disordered" evidence="1">
    <location>
        <begin position="113"/>
        <end position="132"/>
    </location>
</feature>
<dbReference type="AlphaFoldDB" id="A0A4Y2P2X8"/>
<feature type="region of interest" description="Disordered" evidence="1">
    <location>
        <begin position="41"/>
        <end position="99"/>
    </location>
</feature>